<dbReference type="AlphaFoldDB" id="A0A9D3XP09"/>
<accession>A0A9D3XP09</accession>
<evidence type="ECO:0000256" key="2">
    <source>
        <dbReference type="ARBA" id="ARBA00022734"/>
    </source>
</evidence>
<protein>
    <recommendedName>
        <fullName evidence="5">C-type lectin domain-containing protein</fullName>
    </recommendedName>
</protein>
<keyword evidence="7" id="KW-1185">Reference proteome</keyword>
<feature type="region of interest" description="Disordered" evidence="3">
    <location>
        <begin position="1"/>
        <end position="107"/>
    </location>
</feature>
<dbReference type="GO" id="GO:0005886">
    <property type="term" value="C:plasma membrane"/>
    <property type="evidence" value="ECO:0007669"/>
    <property type="project" value="TreeGrafter"/>
</dbReference>
<dbReference type="GO" id="GO:0030246">
    <property type="term" value="F:carbohydrate binding"/>
    <property type="evidence" value="ECO:0007669"/>
    <property type="project" value="UniProtKB-KW"/>
</dbReference>
<feature type="compositionally biased region" description="Polar residues" evidence="3">
    <location>
        <begin position="258"/>
        <end position="267"/>
    </location>
</feature>
<evidence type="ECO:0000256" key="3">
    <source>
        <dbReference type="SAM" id="MobiDB-lite"/>
    </source>
</evidence>
<feature type="region of interest" description="Disordered" evidence="3">
    <location>
        <begin position="241"/>
        <end position="267"/>
    </location>
</feature>
<name>A0A9D3XP09_9SAUR</name>
<evidence type="ECO:0000313" key="7">
    <source>
        <dbReference type="Proteomes" id="UP000827986"/>
    </source>
</evidence>
<dbReference type="InterPro" id="IPR016186">
    <property type="entry name" value="C-type_lectin-like/link_sf"/>
</dbReference>
<dbReference type="Pfam" id="PF00059">
    <property type="entry name" value="Lectin_C"/>
    <property type="match status" value="1"/>
</dbReference>
<feature type="transmembrane region" description="Helical" evidence="4">
    <location>
        <begin position="211"/>
        <end position="234"/>
    </location>
</feature>
<dbReference type="Proteomes" id="UP000827986">
    <property type="component" value="Unassembled WGS sequence"/>
</dbReference>
<comment type="subcellular location">
    <subcellularLocation>
        <location evidence="1">Membrane</location>
        <topology evidence="1">Single-pass membrane protein</topology>
    </subcellularLocation>
</comment>
<keyword evidence="4" id="KW-1133">Transmembrane helix</keyword>
<dbReference type="SUPFAM" id="SSF56436">
    <property type="entry name" value="C-type lectin-like"/>
    <property type="match status" value="1"/>
</dbReference>
<evidence type="ECO:0000259" key="5">
    <source>
        <dbReference type="PROSITE" id="PS50041"/>
    </source>
</evidence>
<dbReference type="SMART" id="SM00034">
    <property type="entry name" value="CLECT"/>
    <property type="match status" value="1"/>
</dbReference>
<dbReference type="PROSITE" id="PS50041">
    <property type="entry name" value="C_TYPE_LECTIN_2"/>
    <property type="match status" value="1"/>
</dbReference>
<comment type="caution">
    <text evidence="6">The sequence shown here is derived from an EMBL/GenBank/DDBJ whole genome shotgun (WGS) entry which is preliminary data.</text>
</comment>
<dbReference type="InterPro" id="IPR051379">
    <property type="entry name" value="C-type_Lectin_Receptor_IMM"/>
</dbReference>
<feature type="compositionally biased region" description="Pro residues" evidence="3">
    <location>
        <begin position="89"/>
        <end position="106"/>
    </location>
</feature>
<dbReference type="InterPro" id="IPR001304">
    <property type="entry name" value="C-type_lectin-like"/>
</dbReference>
<evidence type="ECO:0000313" key="6">
    <source>
        <dbReference type="EMBL" id="KAH1182768.1"/>
    </source>
</evidence>
<dbReference type="EMBL" id="JAHDVG010000466">
    <property type="protein sequence ID" value="KAH1182768.1"/>
    <property type="molecule type" value="Genomic_DNA"/>
</dbReference>
<evidence type="ECO:0000256" key="4">
    <source>
        <dbReference type="SAM" id="Phobius"/>
    </source>
</evidence>
<dbReference type="InterPro" id="IPR033992">
    <property type="entry name" value="NKR-like_CTLD"/>
</dbReference>
<dbReference type="Gene3D" id="3.10.100.10">
    <property type="entry name" value="Mannose-Binding Protein A, subunit A"/>
    <property type="match status" value="1"/>
</dbReference>
<reference evidence="6" key="1">
    <citation type="submission" date="2021-09" db="EMBL/GenBank/DDBJ databases">
        <title>The genome of Mauremys mutica provides insights into the evolution of semi-aquatic lifestyle.</title>
        <authorList>
            <person name="Gong S."/>
            <person name="Gao Y."/>
        </authorList>
    </citation>
    <scope>NUCLEOTIDE SEQUENCE</scope>
    <source>
        <strain evidence="6">MM-2020</strain>
        <tissue evidence="6">Muscle</tissue>
    </source>
</reference>
<evidence type="ECO:0000256" key="1">
    <source>
        <dbReference type="ARBA" id="ARBA00004167"/>
    </source>
</evidence>
<organism evidence="6 7">
    <name type="scientific">Mauremys mutica</name>
    <name type="common">yellowpond turtle</name>
    <dbReference type="NCBI Taxonomy" id="74926"/>
    <lineage>
        <taxon>Eukaryota</taxon>
        <taxon>Metazoa</taxon>
        <taxon>Chordata</taxon>
        <taxon>Craniata</taxon>
        <taxon>Vertebrata</taxon>
        <taxon>Euteleostomi</taxon>
        <taxon>Archelosauria</taxon>
        <taxon>Testudinata</taxon>
        <taxon>Testudines</taxon>
        <taxon>Cryptodira</taxon>
        <taxon>Durocryptodira</taxon>
        <taxon>Testudinoidea</taxon>
        <taxon>Geoemydidae</taxon>
        <taxon>Geoemydinae</taxon>
        <taxon>Mauremys</taxon>
    </lineage>
</organism>
<dbReference type="PANTHER" id="PTHR46746:SF7">
    <property type="entry name" value="KILLER CELL LECTIN-LIKE RECEPTOR SUBFAMILY F MEMBER 1"/>
    <property type="match status" value="1"/>
</dbReference>
<keyword evidence="4" id="KW-0472">Membrane</keyword>
<sequence>MGTTSGGGEEQQLQFQPQRTRHPLSSLDLHWAPSQHLGQIAPTPQTHPPAPPPCGPPVQQQEGGSPVSRELCWSAGSMGPGHCPAGSWPQPPPPSLSSPPLPPVALPGPRLLLRATGQPPARLQCPLFPPRSAPRSAPPSPGPCWLDTDTCSAAPRCERRSRCSDRAVRARPEPVCAPRLEKRLGKPWGPDCCFVLAPDNSPLSSQCYKRMLGILGAVCIILTLAVIILTVLVFQRGSHEGWTGTPPNAPADSDSGQRRLNSAEGSSSPEDVLAHLRQNLCELQTHSSATGVGFECKLCPMDWLSHRGKCYWFSKGNKDWNGSRDDCPRKRSHILVIQDQDEMEFIQNVTQGKYPVWIGLNVTSPEEKWTWVDGSILNQNLFPVSGPAVRNSCGVIKGNQVRSEMCSAEFKWICQKDAVLI</sequence>
<dbReference type="CDD" id="cd03593">
    <property type="entry name" value="CLECT_NK_receptors_like"/>
    <property type="match status" value="1"/>
</dbReference>
<feature type="domain" description="C-type lectin" evidence="5">
    <location>
        <begin position="306"/>
        <end position="415"/>
    </location>
</feature>
<proteinExistence type="predicted"/>
<keyword evidence="2" id="KW-0430">Lectin</keyword>
<gene>
    <name evidence="6" type="ORF">KIL84_004260</name>
</gene>
<feature type="compositionally biased region" description="Pro residues" evidence="3">
    <location>
        <begin position="45"/>
        <end position="56"/>
    </location>
</feature>
<dbReference type="PANTHER" id="PTHR46746">
    <property type="entry name" value="KILLER CELL LECTIN-LIKE RECEPTOR SUBFAMILY F MEMBER 2"/>
    <property type="match status" value="1"/>
</dbReference>
<dbReference type="InterPro" id="IPR016187">
    <property type="entry name" value="CTDL_fold"/>
</dbReference>
<keyword evidence="4" id="KW-0812">Transmembrane</keyword>